<gene>
    <name evidence="6" type="ORF">C8F04DRAFT_493301</name>
</gene>
<dbReference type="EMBL" id="JARJCM010000459">
    <property type="protein sequence ID" value="KAJ7016847.1"/>
    <property type="molecule type" value="Genomic_DNA"/>
</dbReference>
<dbReference type="PANTHER" id="PTHR11706:SF101">
    <property type="entry name" value="MANGANESE TRANSPORTER SMF1"/>
    <property type="match status" value="1"/>
</dbReference>
<dbReference type="Pfam" id="PF01566">
    <property type="entry name" value="Nramp"/>
    <property type="match status" value="1"/>
</dbReference>
<reference evidence="6" key="1">
    <citation type="submission" date="2023-03" db="EMBL/GenBank/DDBJ databases">
        <title>Massive genome expansion in bonnet fungi (Mycena s.s.) driven by repeated elements and novel gene families across ecological guilds.</title>
        <authorList>
            <consortium name="Lawrence Berkeley National Laboratory"/>
            <person name="Harder C.B."/>
            <person name="Miyauchi S."/>
            <person name="Viragh M."/>
            <person name="Kuo A."/>
            <person name="Thoen E."/>
            <person name="Andreopoulos B."/>
            <person name="Lu D."/>
            <person name="Skrede I."/>
            <person name="Drula E."/>
            <person name="Henrissat B."/>
            <person name="Morin E."/>
            <person name="Kohler A."/>
            <person name="Barry K."/>
            <person name="LaButti K."/>
            <person name="Morin E."/>
            <person name="Salamov A."/>
            <person name="Lipzen A."/>
            <person name="Mereny Z."/>
            <person name="Hegedus B."/>
            <person name="Baldrian P."/>
            <person name="Stursova M."/>
            <person name="Weitz H."/>
            <person name="Taylor A."/>
            <person name="Grigoriev I.V."/>
            <person name="Nagy L.G."/>
            <person name="Martin F."/>
            <person name="Kauserud H."/>
        </authorList>
    </citation>
    <scope>NUCLEOTIDE SEQUENCE</scope>
    <source>
        <strain evidence="6">CBHHK200</strain>
    </source>
</reference>
<dbReference type="GO" id="GO:0015086">
    <property type="term" value="F:cadmium ion transmembrane transporter activity"/>
    <property type="evidence" value="ECO:0007669"/>
    <property type="project" value="TreeGrafter"/>
</dbReference>
<dbReference type="Proteomes" id="UP001218188">
    <property type="component" value="Unassembled WGS sequence"/>
</dbReference>
<accession>A0AAD6RXJ0</accession>
<dbReference type="GO" id="GO:0005886">
    <property type="term" value="C:plasma membrane"/>
    <property type="evidence" value="ECO:0007669"/>
    <property type="project" value="TreeGrafter"/>
</dbReference>
<dbReference type="InterPro" id="IPR001046">
    <property type="entry name" value="NRAMP_fam"/>
</dbReference>
<name>A0AAD6RXJ0_9AGAR</name>
<dbReference type="GO" id="GO:0030026">
    <property type="term" value="P:intracellular manganese ion homeostasis"/>
    <property type="evidence" value="ECO:0007669"/>
    <property type="project" value="TreeGrafter"/>
</dbReference>
<evidence type="ECO:0000256" key="5">
    <source>
        <dbReference type="SAM" id="Phobius"/>
    </source>
</evidence>
<protein>
    <submittedName>
        <fullName evidence="6">Uncharacterized protein</fullName>
    </submittedName>
</protein>
<keyword evidence="3 5" id="KW-1133">Transmembrane helix</keyword>
<dbReference type="GO" id="GO:0034755">
    <property type="term" value="P:iron ion transmembrane transport"/>
    <property type="evidence" value="ECO:0007669"/>
    <property type="project" value="TreeGrafter"/>
</dbReference>
<dbReference type="AlphaFoldDB" id="A0AAD6RXJ0"/>
<sequence>MADSQSDDSQASKTLSARLRSASSIVVLHVKKHVGTGVLCSVAYFDPGNWSVDLQAGSQFGYRLLFVVLLAGLFATFLQVLATRLGCVTGLDLASHCRVLLYEPTQTPVTLSTACVISPLLSVRGGHNFDRLGRTPGFRNSAVSTLSKTRPLASCFDHCFRCYLSSGPPGSTAVYACQNV</sequence>
<dbReference type="PANTHER" id="PTHR11706">
    <property type="entry name" value="SOLUTE CARRIER PROTEIN FAMILY 11 MEMBER"/>
    <property type="match status" value="1"/>
</dbReference>
<organism evidence="6 7">
    <name type="scientific">Mycena alexandri</name>
    <dbReference type="NCBI Taxonomy" id="1745969"/>
    <lineage>
        <taxon>Eukaryota</taxon>
        <taxon>Fungi</taxon>
        <taxon>Dikarya</taxon>
        <taxon>Basidiomycota</taxon>
        <taxon>Agaricomycotina</taxon>
        <taxon>Agaricomycetes</taxon>
        <taxon>Agaricomycetidae</taxon>
        <taxon>Agaricales</taxon>
        <taxon>Marasmiineae</taxon>
        <taxon>Mycenaceae</taxon>
        <taxon>Mycena</taxon>
    </lineage>
</organism>
<evidence type="ECO:0000256" key="4">
    <source>
        <dbReference type="ARBA" id="ARBA00023136"/>
    </source>
</evidence>
<evidence type="ECO:0000313" key="7">
    <source>
        <dbReference type="Proteomes" id="UP001218188"/>
    </source>
</evidence>
<proteinExistence type="predicted"/>
<evidence type="ECO:0000256" key="1">
    <source>
        <dbReference type="ARBA" id="ARBA00004141"/>
    </source>
</evidence>
<dbReference type="GO" id="GO:0005384">
    <property type="term" value="F:manganese ion transmembrane transporter activity"/>
    <property type="evidence" value="ECO:0007669"/>
    <property type="project" value="TreeGrafter"/>
</dbReference>
<evidence type="ECO:0000256" key="2">
    <source>
        <dbReference type="ARBA" id="ARBA00022692"/>
    </source>
</evidence>
<comment type="caution">
    <text evidence="6">The sequence shown here is derived from an EMBL/GenBank/DDBJ whole genome shotgun (WGS) entry which is preliminary data.</text>
</comment>
<feature type="transmembrane region" description="Helical" evidence="5">
    <location>
        <begin position="60"/>
        <end position="81"/>
    </location>
</feature>
<keyword evidence="2 5" id="KW-0812">Transmembrane</keyword>
<evidence type="ECO:0000256" key="3">
    <source>
        <dbReference type="ARBA" id="ARBA00022989"/>
    </source>
</evidence>
<comment type="subcellular location">
    <subcellularLocation>
        <location evidence="1">Membrane</location>
        <topology evidence="1">Multi-pass membrane protein</topology>
    </subcellularLocation>
</comment>
<keyword evidence="7" id="KW-1185">Reference proteome</keyword>
<keyword evidence="4 5" id="KW-0472">Membrane</keyword>
<evidence type="ECO:0000313" key="6">
    <source>
        <dbReference type="EMBL" id="KAJ7016847.1"/>
    </source>
</evidence>